<evidence type="ECO:0000256" key="1">
    <source>
        <dbReference type="SAM" id="MobiDB-lite"/>
    </source>
</evidence>
<feature type="compositionally biased region" description="Low complexity" evidence="1">
    <location>
        <begin position="284"/>
        <end position="301"/>
    </location>
</feature>
<gene>
    <name evidence="2" type="ORF">THASP1DRAFT_24327</name>
</gene>
<evidence type="ECO:0000313" key="3">
    <source>
        <dbReference type="Proteomes" id="UP000271241"/>
    </source>
</evidence>
<feature type="region of interest" description="Disordered" evidence="1">
    <location>
        <begin position="271"/>
        <end position="308"/>
    </location>
</feature>
<feature type="compositionally biased region" description="Low complexity" evidence="1">
    <location>
        <begin position="347"/>
        <end position="364"/>
    </location>
</feature>
<feature type="region of interest" description="Disordered" evidence="1">
    <location>
        <begin position="933"/>
        <end position="975"/>
    </location>
</feature>
<feature type="region of interest" description="Disordered" evidence="1">
    <location>
        <begin position="419"/>
        <end position="499"/>
    </location>
</feature>
<feature type="compositionally biased region" description="Polar residues" evidence="1">
    <location>
        <begin position="325"/>
        <end position="346"/>
    </location>
</feature>
<accession>A0A4P9XNX1</accession>
<feature type="compositionally biased region" description="Polar residues" evidence="1">
    <location>
        <begin position="419"/>
        <end position="447"/>
    </location>
</feature>
<feature type="compositionally biased region" description="Basic and acidic residues" evidence="1">
    <location>
        <begin position="92"/>
        <end position="104"/>
    </location>
</feature>
<feature type="region of interest" description="Disordered" evidence="1">
    <location>
        <begin position="81"/>
        <end position="143"/>
    </location>
</feature>
<reference evidence="3" key="1">
    <citation type="journal article" date="2018" name="Nat. Microbiol.">
        <title>Leveraging single-cell genomics to expand the fungal tree of life.</title>
        <authorList>
            <person name="Ahrendt S.R."/>
            <person name="Quandt C.A."/>
            <person name="Ciobanu D."/>
            <person name="Clum A."/>
            <person name="Salamov A."/>
            <person name="Andreopoulos B."/>
            <person name="Cheng J.F."/>
            <person name="Woyke T."/>
            <person name="Pelin A."/>
            <person name="Henrissat B."/>
            <person name="Reynolds N.K."/>
            <person name="Benny G.L."/>
            <person name="Smith M.E."/>
            <person name="James T.Y."/>
            <person name="Grigoriev I.V."/>
        </authorList>
    </citation>
    <scope>NUCLEOTIDE SEQUENCE [LARGE SCALE GENOMIC DNA]</scope>
    <source>
        <strain evidence="3">RSA 1356</strain>
    </source>
</reference>
<feature type="region of interest" description="Disordered" evidence="1">
    <location>
        <begin position="578"/>
        <end position="608"/>
    </location>
</feature>
<protein>
    <submittedName>
        <fullName evidence="2">Uncharacterized protein</fullName>
    </submittedName>
</protein>
<feature type="compositionally biased region" description="Basic residues" evidence="1">
    <location>
        <begin position="127"/>
        <end position="136"/>
    </location>
</feature>
<feature type="compositionally biased region" description="Polar residues" evidence="1">
    <location>
        <begin position="945"/>
        <end position="954"/>
    </location>
</feature>
<feature type="region of interest" description="Disordered" evidence="1">
    <location>
        <begin position="44"/>
        <end position="66"/>
    </location>
</feature>
<keyword evidence="3" id="KW-1185">Reference proteome</keyword>
<name>A0A4P9XNX1_9FUNG</name>
<dbReference type="Proteomes" id="UP000271241">
    <property type="component" value="Unassembled WGS sequence"/>
</dbReference>
<dbReference type="AlphaFoldDB" id="A0A4P9XNX1"/>
<organism evidence="2 3">
    <name type="scientific">Thamnocephalis sphaerospora</name>
    <dbReference type="NCBI Taxonomy" id="78915"/>
    <lineage>
        <taxon>Eukaryota</taxon>
        <taxon>Fungi</taxon>
        <taxon>Fungi incertae sedis</taxon>
        <taxon>Zoopagomycota</taxon>
        <taxon>Zoopagomycotina</taxon>
        <taxon>Zoopagomycetes</taxon>
        <taxon>Zoopagales</taxon>
        <taxon>Sigmoideomycetaceae</taxon>
        <taxon>Thamnocephalis</taxon>
    </lineage>
</organism>
<feature type="region of interest" description="Disordered" evidence="1">
    <location>
        <begin position="1"/>
        <end position="29"/>
    </location>
</feature>
<proteinExistence type="predicted"/>
<feature type="compositionally biased region" description="Basic residues" evidence="1">
    <location>
        <begin position="956"/>
        <end position="968"/>
    </location>
</feature>
<feature type="region of interest" description="Disordered" evidence="1">
    <location>
        <begin position="325"/>
        <end position="388"/>
    </location>
</feature>
<dbReference type="EMBL" id="KZ992704">
    <property type="protein sequence ID" value="RKP07542.1"/>
    <property type="molecule type" value="Genomic_DNA"/>
</dbReference>
<sequence>MSESARAAPHRRPRANTLAAPPSLVGPTSRSTVAAPLVQLHTSTPALSEDVHQPAHARRRSSSMAGAALRSVVSGFLLRKKNQQHRSLAPHVRTDLPHTSKDSMSKMPVAGTAPAPSDSGESAAQNRTRKLRRRKVTRDTEGRTSVLSELTVQGLDIDAFLAGASPDAKTSTALLRRRSSEGHTCGDRTLRAKAAGPVAAPTLKYGPSPSNTLFDNAPQLDPELFRQAVARAPTMRQLSKRHSKVGVPLATVFQPVSGAVTLNAPAKRNAALSRSKGATDEPVSKPSLSASAAAASHPTSAGKIQDPDRSLIVSPLHRLDTQFSTTSQLSESGESMLLCSSPNATDSLSASPLSTAPTSPSSSTRSEAKQRSRLSITRTRSGRLRMSPGCSLASTALHAEPAVSTSRASVADLIINIADEQQQTSPPEPTSDSASSITTFSVATAPSDTLGRRSPSRESHSGRLLRALSAQAGAPHLPAGGRPRAYTTATATHSRPESYIHGGTVGSTMARAHATGSWKFLSFWLGRNRVGSDASSFASSVRLVSTLNNTIANSSGSYHTASGGAMRRRPMARPSIHTLWPSSGGGDQARSRDSTGTIDAFPRPRPWSALEPIQSSQEVQADKVGLRTHVPTAMQAKHGAPLSAKSHLLSSAQPAMQACDGIQYAAPQLPTVTAFSNTDHEDSGAQAPRPLSSPELFSLPLRFVEAGKDSVDSSPTPGPAFPRWPSLPEITRHAYTQDCPCMSALMPQSINDHSCGTRRDLRSRYLPRRRRSRIVSQEASTLQRFARPSMQHLADGKSSAVATVDAAGLRFSLGSSWWWPNASQLDHLANDSSTATGCEDAAVSATTGERRRSRQRTRHHAAARAAAASVLSTLDVPLNASCAPSTSSASSVTRPAHKRLLGPSLADELRMLIMGSWRRGVSLTASALANSSAGLDTPSMATVPGSATPSTSLHGSWRRRASRRRPRSGIHVSRPASRASVASYLGSDMEGCPRSELATLIQMEHFEGFESFDAC</sequence>
<evidence type="ECO:0000313" key="2">
    <source>
        <dbReference type="EMBL" id="RKP07542.1"/>
    </source>
</evidence>